<dbReference type="PANTHER" id="PTHR10587">
    <property type="entry name" value="GLYCOSYL TRANSFERASE-RELATED"/>
    <property type="match status" value="1"/>
</dbReference>
<keyword evidence="3" id="KW-0732">Signal</keyword>
<feature type="signal peptide" evidence="3">
    <location>
        <begin position="1"/>
        <end position="21"/>
    </location>
</feature>
<dbReference type="SUPFAM" id="SSF88713">
    <property type="entry name" value="Glycoside hydrolase/deacetylase"/>
    <property type="match status" value="1"/>
</dbReference>
<dbReference type="Gene3D" id="3.20.20.370">
    <property type="entry name" value="Glycoside hydrolase/deacetylase"/>
    <property type="match status" value="1"/>
</dbReference>
<accession>A0A2W5FU09</accession>
<dbReference type="InterPro" id="IPR011330">
    <property type="entry name" value="Glyco_hydro/deAcase_b/a-brl"/>
</dbReference>
<dbReference type="PANTHER" id="PTHR10587:SF133">
    <property type="entry name" value="CHITIN DEACETYLASE 1-RELATED"/>
    <property type="match status" value="1"/>
</dbReference>
<evidence type="ECO:0000313" key="6">
    <source>
        <dbReference type="Proteomes" id="UP000249633"/>
    </source>
</evidence>
<dbReference type="Pfam" id="PF01522">
    <property type="entry name" value="Polysacc_deac_1"/>
    <property type="match status" value="1"/>
</dbReference>
<feature type="chain" id="PRO_5016027030" evidence="3">
    <location>
        <begin position="22"/>
        <end position="318"/>
    </location>
</feature>
<gene>
    <name evidence="5" type="ORF">DI603_06155</name>
</gene>
<dbReference type="GO" id="GO:0016810">
    <property type="term" value="F:hydrolase activity, acting on carbon-nitrogen (but not peptide) bonds"/>
    <property type="evidence" value="ECO:0007669"/>
    <property type="project" value="InterPro"/>
</dbReference>
<evidence type="ECO:0000313" key="5">
    <source>
        <dbReference type="EMBL" id="PZP34532.1"/>
    </source>
</evidence>
<keyword evidence="2" id="KW-0378">Hydrolase</keyword>
<dbReference type="GO" id="GO:0046872">
    <property type="term" value="F:metal ion binding"/>
    <property type="evidence" value="ECO:0007669"/>
    <property type="project" value="UniProtKB-KW"/>
</dbReference>
<dbReference type="InterPro" id="IPR050248">
    <property type="entry name" value="Polysacc_deacetylase_ArnD"/>
</dbReference>
<dbReference type="GO" id="GO:0005975">
    <property type="term" value="P:carbohydrate metabolic process"/>
    <property type="evidence" value="ECO:0007669"/>
    <property type="project" value="InterPro"/>
</dbReference>
<name>A0A2W5FU09_9BURK</name>
<sequence length="318" mass="35186">MKLLYLLTLSLGLLLADAAFAQPPAARRIAITIDDLPYASTTPISLDEAAALNQALLATLRRHGAKAVGFVNEDKLLRPGQIDAGVALLQAWLDVGMELGNHNFGHVGLWKGSLAQNQDAVLQGEVFTRWLTQRQGAPLRYYRHPYTQTGRDEAEREAFEGFLAAHGYTVAPFTVEHDDSLFACVYERLQGPDRAALQARVADEYDAHLRRSVAVFETMSGELFGRQIPQVLLIHATRLNADTLERSLRTLAELGYRFVPLDEALQDPAYRSPARASGRFGPSWLARWARAQGVKLSVYGQPDPDGETARLHTQLCAR</sequence>
<proteinExistence type="predicted"/>
<dbReference type="Proteomes" id="UP000249633">
    <property type="component" value="Unassembled WGS sequence"/>
</dbReference>
<reference evidence="5 6" key="1">
    <citation type="submission" date="2017-08" db="EMBL/GenBank/DDBJ databases">
        <title>Infants hospitalized years apart are colonized by the same room-sourced microbial strains.</title>
        <authorList>
            <person name="Brooks B."/>
            <person name="Olm M.R."/>
            <person name="Firek B.A."/>
            <person name="Baker R."/>
            <person name="Thomas B.C."/>
            <person name="Morowitz M.J."/>
            <person name="Banfield J.F."/>
        </authorList>
    </citation>
    <scope>NUCLEOTIDE SEQUENCE [LARGE SCALE GENOMIC DNA]</scope>
    <source>
        <strain evidence="5">S2_012_000_R2_81</strain>
    </source>
</reference>
<dbReference type="EMBL" id="QFOD01000004">
    <property type="protein sequence ID" value="PZP34532.1"/>
    <property type="molecule type" value="Genomic_DNA"/>
</dbReference>
<evidence type="ECO:0000256" key="1">
    <source>
        <dbReference type="ARBA" id="ARBA00022723"/>
    </source>
</evidence>
<dbReference type="InterPro" id="IPR002509">
    <property type="entry name" value="NODB_dom"/>
</dbReference>
<dbReference type="GO" id="GO:0016020">
    <property type="term" value="C:membrane"/>
    <property type="evidence" value="ECO:0007669"/>
    <property type="project" value="TreeGrafter"/>
</dbReference>
<comment type="caution">
    <text evidence="5">The sequence shown here is derived from an EMBL/GenBank/DDBJ whole genome shotgun (WGS) entry which is preliminary data.</text>
</comment>
<dbReference type="AlphaFoldDB" id="A0A2W5FU09"/>
<organism evidence="5 6">
    <name type="scientific">Roseateles depolymerans</name>
    <dbReference type="NCBI Taxonomy" id="76731"/>
    <lineage>
        <taxon>Bacteria</taxon>
        <taxon>Pseudomonadati</taxon>
        <taxon>Pseudomonadota</taxon>
        <taxon>Betaproteobacteria</taxon>
        <taxon>Burkholderiales</taxon>
        <taxon>Sphaerotilaceae</taxon>
        <taxon>Roseateles</taxon>
    </lineage>
</organism>
<feature type="domain" description="NodB homology" evidence="4">
    <location>
        <begin position="23"/>
        <end position="150"/>
    </location>
</feature>
<evidence type="ECO:0000259" key="4">
    <source>
        <dbReference type="Pfam" id="PF01522"/>
    </source>
</evidence>
<evidence type="ECO:0000256" key="2">
    <source>
        <dbReference type="ARBA" id="ARBA00022801"/>
    </source>
</evidence>
<protein>
    <submittedName>
        <fullName evidence="5">Polysaccharide deacetylase</fullName>
    </submittedName>
</protein>
<keyword evidence="1" id="KW-0479">Metal-binding</keyword>
<evidence type="ECO:0000256" key="3">
    <source>
        <dbReference type="SAM" id="SignalP"/>
    </source>
</evidence>